<evidence type="ECO:0000256" key="7">
    <source>
        <dbReference type="ARBA" id="ARBA00022723"/>
    </source>
</evidence>
<evidence type="ECO:0000256" key="10">
    <source>
        <dbReference type="ARBA" id="ARBA00022840"/>
    </source>
</evidence>
<dbReference type="InterPro" id="IPR001564">
    <property type="entry name" value="Nucleoside_diP_kinase"/>
</dbReference>
<dbReference type="PROSITE" id="PS51374">
    <property type="entry name" value="NDPK_LIKE"/>
    <property type="match status" value="1"/>
</dbReference>
<dbReference type="CDD" id="cd04413">
    <property type="entry name" value="NDPk_I"/>
    <property type="match status" value="1"/>
</dbReference>
<dbReference type="GO" id="GO:0004550">
    <property type="term" value="F:nucleoside diphosphate kinase activity"/>
    <property type="evidence" value="ECO:0007669"/>
    <property type="project" value="UniProtKB-UniRule"/>
</dbReference>
<comment type="caution">
    <text evidence="17">The sequence shown here is derived from an EMBL/GenBank/DDBJ whole genome shotgun (WGS) entry which is preliminary data.</text>
</comment>
<organism evidence="17 18">
    <name type="scientific">Candidatus Iainarchaeum sp</name>
    <dbReference type="NCBI Taxonomy" id="3101447"/>
    <lineage>
        <taxon>Archaea</taxon>
        <taxon>Candidatus Iainarchaeota</taxon>
        <taxon>Candidatus Iainarchaeia</taxon>
        <taxon>Candidatus Iainarchaeales</taxon>
        <taxon>Candidatus Iainarchaeaceae</taxon>
        <taxon>Candidatus Iainarchaeum</taxon>
    </lineage>
</organism>
<dbReference type="InterPro" id="IPR034907">
    <property type="entry name" value="NDK-like_dom"/>
</dbReference>
<evidence type="ECO:0000259" key="16">
    <source>
        <dbReference type="SMART" id="SM00562"/>
    </source>
</evidence>
<dbReference type="Pfam" id="PF00334">
    <property type="entry name" value="NDK"/>
    <property type="match status" value="1"/>
</dbReference>
<dbReference type="InterPro" id="IPR036850">
    <property type="entry name" value="NDK-like_dom_sf"/>
</dbReference>
<dbReference type="EC" id="2.7.4.6" evidence="3 13"/>
<dbReference type="SUPFAM" id="SSF54919">
    <property type="entry name" value="Nucleoside diphosphate kinase, NDK"/>
    <property type="match status" value="1"/>
</dbReference>
<evidence type="ECO:0000256" key="15">
    <source>
        <dbReference type="RuleBase" id="RU004011"/>
    </source>
</evidence>
<feature type="active site" description="Pros-phosphohistidine intermediate" evidence="13 14">
    <location>
        <position position="117"/>
    </location>
</feature>
<keyword evidence="12 13" id="KW-0546">Nucleotide metabolism</keyword>
<dbReference type="NCBIfam" id="NF001908">
    <property type="entry name" value="PRK00668.1"/>
    <property type="match status" value="1"/>
</dbReference>
<keyword evidence="5 13" id="KW-0597">Phosphoprotein</keyword>
<comment type="cofactor">
    <cofactor evidence="1 13">
        <name>Mg(2+)</name>
        <dbReference type="ChEBI" id="CHEBI:18420"/>
    </cofactor>
</comment>
<protein>
    <recommendedName>
        <fullName evidence="4 13">Nucleoside diphosphate kinase</fullName>
        <shortName evidence="13">NDK</shortName>
        <shortName evidence="13">NDP kinase</shortName>
        <ecNumber evidence="3 13">2.7.4.6</ecNumber>
    </recommendedName>
    <alternativeName>
        <fullName evidence="13">Nucleoside-2-P kinase</fullName>
    </alternativeName>
</protein>
<feature type="binding site" evidence="13 14">
    <location>
        <position position="114"/>
    </location>
    <ligand>
        <name>ATP</name>
        <dbReference type="ChEBI" id="CHEBI:30616"/>
    </ligand>
</feature>
<reference evidence="17" key="2">
    <citation type="submission" date="2021-05" db="EMBL/GenBank/DDBJ databases">
        <title>Protein family content uncovers lineage relationships and bacterial pathway maintenance mechanisms in DPANN archaea.</title>
        <authorList>
            <person name="Castelle C.J."/>
            <person name="Meheust R."/>
            <person name="Jaffe A.L."/>
            <person name="Seitz K."/>
            <person name="Gong X."/>
            <person name="Baker B.J."/>
            <person name="Banfield J.F."/>
        </authorList>
    </citation>
    <scope>NUCLEOTIDE SEQUENCE</scope>
    <source>
        <strain evidence="17">RIFCSPLOWO2_01_FULL_AR10_48_17</strain>
    </source>
</reference>
<evidence type="ECO:0000256" key="8">
    <source>
        <dbReference type="ARBA" id="ARBA00022741"/>
    </source>
</evidence>
<dbReference type="GO" id="GO:0006183">
    <property type="term" value="P:GTP biosynthetic process"/>
    <property type="evidence" value="ECO:0007669"/>
    <property type="project" value="UniProtKB-UniRule"/>
</dbReference>
<evidence type="ECO:0000256" key="9">
    <source>
        <dbReference type="ARBA" id="ARBA00022777"/>
    </source>
</evidence>
<dbReference type="SMART" id="SM00562">
    <property type="entry name" value="NDK"/>
    <property type="match status" value="1"/>
</dbReference>
<reference evidence="17" key="1">
    <citation type="submission" date="2021-03" db="EMBL/GenBank/DDBJ databases">
        <authorList>
            <person name="Jaffe A."/>
        </authorList>
    </citation>
    <scope>NUCLEOTIDE SEQUENCE</scope>
    <source>
        <strain evidence="17">RIFCSPLOWO2_01_FULL_AR10_48_17</strain>
    </source>
</reference>
<comment type="similarity">
    <text evidence="2 13 14 15">Belongs to the NDK family.</text>
</comment>
<evidence type="ECO:0000313" key="17">
    <source>
        <dbReference type="EMBL" id="MBS3062119.1"/>
    </source>
</evidence>
<feature type="binding site" evidence="13 14">
    <location>
        <position position="93"/>
    </location>
    <ligand>
        <name>ATP</name>
        <dbReference type="ChEBI" id="CHEBI:30616"/>
    </ligand>
</feature>
<dbReference type="GO" id="GO:0005524">
    <property type="term" value="F:ATP binding"/>
    <property type="evidence" value="ECO:0007669"/>
    <property type="project" value="UniProtKB-UniRule"/>
</dbReference>
<dbReference type="GO" id="GO:0006228">
    <property type="term" value="P:UTP biosynthetic process"/>
    <property type="evidence" value="ECO:0007669"/>
    <property type="project" value="UniProtKB-UniRule"/>
</dbReference>
<comment type="subcellular location">
    <subcellularLocation>
        <location evidence="13">Cytoplasm</location>
    </subcellularLocation>
</comment>
<dbReference type="Proteomes" id="UP000675968">
    <property type="component" value="Unassembled WGS sequence"/>
</dbReference>
<sequence>MAHERTLVIIKPDAIQRELAGEILTRFERKGLKMIGLKLQLLPEETIRDHYAHLREKVFFEELVEFMTNTPSILIVLEGKECVEVVRRMVGTTNARSADIGSIRGDYGMSVQSNLVHASESLVAAQTEIDRFFKPGEIHDFTKISFHLVYSSAERD</sequence>
<keyword evidence="11 13" id="KW-0460">Magnesium</keyword>
<dbReference type="FunFam" id="3.30.70.141:FF:000003">
    <property type="entry name" value="Nucleoside diphosphate kinase"/>
    <property type="match status" value="1"/>
</dbReference>
<evidence type="ECO:0000256" key="12">
    <source>
        <dbReference type="ARBA" id="ARBA00023080"/>
    </source>
</evidence>
<dbReference type="PRINTS" id="PR01243">
    <property type="entry name" value="NUCDPKINASE"/>
</dbReference>
<proteinExistence type="inferred from homology"/>
<comment type="function">
    <text evidence="13">Major role in the synthesis of nucleoside triphosphates other than ATP. The ATP gamma phosphate is transferred to the NDP beta phosphate via a ping-pong mechanism, using a phosphorylated active-site intermediate.</text>
</comment>
<dbReference type="EMBL" id="JAGVWC010000012">
    <property type="protein sequence ID" value="MBS3062119.1"/>
    <property type="molecule type" value="Genomic_DNA"/>
</dbReference>
<feature type="binding site" evidence="13 14">
    <location>
        <position position="104"/>
    </location>
    <ligand>
        <name>ATP</name>
        <dbReference type="ChEBI" id="CHEBI:30616"/>
    </ligand>
</feature>
<dbReference type="HAMAP" id="MF_00451">
    <property type="entry name" value="NDP_kinase"/>
    <property type="match status" value="1"/>
</dbReference>
<evidence type="ECO:0000256" key="3">
    <source>
        <dbReference type="ARBA" id="ARBA00012966"/>
    </source>
</evidence>
<comment type="catalytic activity">
    <reaction evidence="13">
        <text>a ribonucleoside 5'-diphosphate + ATP = a ribonucleoside 5'-triphosphate + ADP</text>
        <dbReference type="Rhea" id="RHEA:18113"/>
        <dbReference type="ChEBI" id="CHEBI:30616"/>
        <dbReference type="ChEBI" id="CHEBI:57930"/>
        <dbReference type="ChEBI" id="CHEBI:61557"/>
        <dbReference type="ChEBI" id="CHEBI:456216"/>
        <dbReference type="EC" id="2.7.4.6"/>
    </reaction>
</comment>
<evidence type="ECO:0000256" key="2">
    <source>
        <dbReference type="ARBA" id="ARBA00008142"/>
    </source>
</evidence>
<keyword evidence="13" id="KW-0963">Cytoplasm</keyword>
<feature type="binding site" evidence="13 14">
    <location>
        <position position="11"/>
    </location>
    <ligand>
        <name>ATP</name>
        <dbReference type="ChEBI" id="CHEBI:30616"/>
    </ligand>
</feature>
<feature type="binding site" evidence="13 14">
    <location>
        <position position="87"/>
    </location>
    <ligand>
        <name>ATP</name>
        <dbReference type="ChEBI" id="CHEBI:30616"/>
    </ligand>
</feature>
<evidence type="ECO:0000256" key="4">
    <source>
        <dbReference type="ARBA" id="ARBA00017632"/>
    </source>
</evidence>
<dbReference type="GO" id="GO:0006241">
    <property type="term" value="P:CTP biosynthetic process"/>
    <property type="evidence" value="ECO:0007669"/>
    <property type="project" value="UniProtKB-UniRule"/>
</dbReference>
<keyword evidence="8 13" id="KW-0547">Nucleotide-binding</keyword>
<dbReference type="AlphaFoldDB" id="A0A8T4L992"/>
<dbReference type="PANTHER" id="PTHR11349">
    <property type="entry name" value="NUCLEOSIDE DIPHOSPHATE KINASE"/>
    <property type="match status" value="1"/>
</dbReference>
<comment type="catalytic activity">
    <reaction evidence="13">
        <text>a 2'-deoxyribonucleoside 5'-diphosphate + ATP = a 2'-deoxyribonucleoside 5'-triphosphate + ADP</text>
        <dbReference type="Rhea" id="RHEA:44640"/>
        <dbReference type="ChEBI" id="CHEBI:30616"/>
        <dbReference type="ChEBI" id="CHEBI:61560"/>
        <dbReference type="ChEBI" id="CHEBI:73316"/>
        <dbReference type="ChEBI" id="CHEBI:456216"/>
        <dbReference type="EC" id="2.7.4.6"/>
    </reaction>
</comment>
<dbReference type="GO" id="GO:0046872">
    <property type="term" value="F:metal ion binding"/>
    <property type="evidence" value="ECO:0007669"/>
    <property type="project" value="UniProtKB-KW"/>
</dbReference>
<keyword evidence="6 13" id="KW-0808">Transferase</keyword>
<evidence type="ECO:0000256" key="6">
    <source>
        <dbReference type="ARBA" id="ARBA00022679"/>
    </source>
</evidence>
<dbReference type="GO" id="GO:0005737">
    <property type="term" value="C:cytoplasm"/>
    <property type="evidence" value="ECO:0007669"/>
    <property type="project" value="UniProtKB-SubCell"/>
</dbReference>
<evidence type="ECO:0000256" key="1">
    <source>
        <dbReference type="ARBA" id="ARBA00001946"/>
    </source>
</evidence>
<evidence type="ECO:0000256" key="14">
    <source>
        <dbReference type="PROSITE-ProRule" id="PRU00706"/>
    </source>
</evidence>
<evidence type="ECO:0000256" key="13">
    <source>
        <dbReference type="HAMAP-Rule" id="MF_00451"/>
    </source>
</evidence>
<feature type="domain" description="Nucleoside diphosphate kinase-like" evidence="16">
    <location>
        <begin position="3"/>
        <end position="140"/>
    </location>
</feature>
<gene>
    <name evidence="13 17" type="primary">ndk</name>
    <name evidence="17" type="ORF">J4215_06055</name>
</gene>
<keyword evidence="9 13" id="KW-0418">Kinase</keyword>
<accession>A0A8T4L992</accession>
<name>A0A8T4L992_9ARCH</name>
<evidence type="ECO:0000256" key="11">
    <source>
        <dbReference type="ARBA" id="ARBA00022842"/>
    </source>
</evidence>
<evidence type="ECO:0000256" key="5">
    <source>
        <dbReference type="ARBA" id="ARBA00022553"/>
    </source>
</evidence>
<feature type="binding site" evidence="13 14">
    <location>
        <position position="59"/>
    </location>
    <ligand>
        <name>ATP</name>
        <dbReference type="ChEBI" id="CHEBI:30616"/>
    </ligand>
</feature>
<evidence type="ECO:0000313" key="18">
    <source>
        <dbReference type="Proteomes" id="UP000675968"/>
    </source>
</evidence>
<keyword evidence="7 13" id="KW-0479">Metal-binding</keyword>
<keyword evidence="10 13" id="KW-0067">ATP-binding</keyword>
<dbReference type="Gene3D" id="3.30.70.141">
    <property type="entry name" value="Nucleoside diphosphate kinase-like domain"/>
    <property type="match status" value="1"/>
</dbReference>